<evidence type="ECO:0000256" key="1">
    <source>
        <dbReference type="ARBA" id="ARBA00004370"/>
    </source>
</evidence>
<evidence type="ECO:0000256" key="5">
    <source>
        <dbReference type="SAM" id="Phobius"/>
    </source>
</evidence>
<dbReference type="GO" id="GO:0004930">
    <property type="term" value="F:G protein-coupled receptor activity"/>
    <property type="evidence" value="ECO:0007669"/>
    <property type="project" value="InterPro"/>
</dbReference>
<feature type="transmembrane region" description="Helical" evidence="5">
    <location>
        <begin position="73"/>
        <end position="95"/>
    </location>
</feature>
<keyword evidence="3 5" id="KW-1133">Transmembrane helix</keyword>
<accession>A0A0N5D123</accession>
<evidence type="ECO:0000313" key="7">
    <source>
        <dbReference type="EMBL" id="VDN03874.1"/>
    </source>
</evidence>
<keyword evidence="8" id="KW-1185">Reference proteome</keyword>
<feature type="transmembrane region" description="Helical" evidence="5">
    <location>
        <begin position="158"/>
        <end position="179"/>
    </location>
</feature>
<name>A0A0N5D123_THECL</name>
<feature type="transmembrane region" description="Helical" evidence="5">
    <location>
        <begin position="25"/>
        <end position="53"/>
    </location>
</feature>
<dbReference type="AlphaFoldDB" id="A0A0N5D123"/>
<keyword evidence="4 5" id="KW-0472">Membrane</keyword>
<evidence type="ECO:0000256" key="3">
    <source>
        <dbReference type="ARBA" id="ARBA00022989"/>
    </source>
</evidence>
<proteinExistence type="predicted"/>
<dbReference type="WBParaSite" id="TCLT_0000652601-mRNA-1">
    <property type="protein sequence ID" value="TCLT_0000652601-mRNA-1"/>
    <property type="gene ID" value="TCLT_0000652601"/>
</dbReference>
<dbReference type="PANTHER" id="PTHR23360:SF29">
    <property type="entry name" value="G_PROTEIN_RECEP_F1_2 DOMAIN-CONTAINING PROTEIN"/>
    <property type="match status" value="1"/>
</dbReference>
<feature type="transmembrane region" description="Helical" evidence="5">
    <location>
        <begin position="200"/>
        <end position="222"/>
    </location>
</feature>
<evidence type="ECO:0000256" key="4">
    <source>
        <dbReference type="ARBA" id="ARBA00023136"/>
    </source>
</evidence>
<reference evidence="9" key="1">
    <citation type="submission" date="2017-02" db="UniProtKB">
        <authorList>
            <consortium name="WormBaseParasite"/>
        </authorList>
    </citation>
    <scope>IDENTIFICATION</scope>
</reference>
<evidence type="ECO:0000313" key="9">
    <source>
        <dbReference type="WBParaSite" id="TCLT_0000652601-mRNA-1"/>
    </source>
</evidence>
<dbReference type="GO" id="GO:0016020">
    <property type="term" value="C:membrane"/>
    <property type="evidence" value="ECO:0007669"/>
    <property type="project" value="UniProtKB-SubCell"/>
</dbReference>
<dbReference type="InterPro" id="IPR000276">
    <property type="entry name" value="GPCR_Rhodpsn"/>
</dbReference>
<dbReference type="PANTHER" id="PTHR23360">
    <property type="entry name" value="G-PROTEIN COUPLED RECEPTORS FAMILY 1 PROFILE DOMAIN-CONTAINING PROTEIN-RELATED"/>
    <property type="match status" value="1"/>
</dbReference>
<dbReference type="InterPro" id="IPR017452">
    <property type="entry name" value="GPCR_Rhodpsn_7TM"/>
</dbReference>
<evidence type="ECO:0000259" key="6">
    <source>
        <dbReference type="PROSITE" id="PS50262"/>
    </source>
</evidence>
<comment type="subcellular location">
    <subcellularLocation>
        <location evidence="1">Membrane</location>
    </subcellularLocation>
</comment>
<reference evidence="7 8" key="2">
    <citation type="submission" date="2018-11" db="EMBL/GenBank/DDBJ databases">
        <authorList>
            <consortium name="Pathogen Informatics"/>
        </authorList>
    </citation>
    <scope>NUCLEOTIDE SEQUENCE [LARGE SCALE GENOMIC DNA]</scope>
</reference>
<dbReference type="OMA" id="EISMLCT"/>
<sequence length="296" mass="34144">MVCNSVLIIAILKNKNLRHRREIQIILALSFADFAEAFATFCGGLYRISVILLDLKNTKFRLIDCMLLPHSWLWRWSDFATSFMLLTLTIDRLFSVCLPLKYITWRSTYSCIVIGTPYLLSLLLSMLAWHRPLTVHAEISMLCMNVYISPTFYALSKYLTAAASVLSILLYIPVMYLVRIQRNRVERAIAHSQAMIQRQAQLRMTMTIAFSAFATIFLDAIPRALGVYGSFNGNESEEQCESVMQILFHLTKINSMVNLFLYYRRNPAIRASILIVLRMFRAGKSCFVLFFQLENL</sequence>
<gene>
    <name evidence="7" type="ORF">TCLT_LOCUS6515</name>
</gene>
<evidence type="ECO:0000256" key="2">
    <source>
        <dbReference type="ARBA" id="ARBA00022692"/>
    </source>
</evidence>
<feature type="domain" description="G-protein coupled receptors family 1 profile" evidence="6">
    <location>
        <begin position="3"/>
        <end position="262"/>
    </location>
</feature>
<dbReference type="Pfam" id="PF00001">
    <property type="entry name" value="7tm_1"/>
    <property type="match status" value="1"/>
</dbReference>
<dbReference type="EMBL" id="UYYF01004422">
    <property type="protein sequence ID" value="VDN03874.1"/>
    <property type="molecule type" value="Genomic_DNA"/>
</dbReference>
<dbReference type="SUPFAM" id="SSF81321">
    <property type="entry name" value="Family A G protein-coupled receptor-like"/>
    <property type="match status" value="1"/>
</dbReference>
<dbReference type="PROSITE" id="PS50262">
    <property type="entry name" value="G_PROTEIN_RECEP_F1_2"/>
    <property type="match status" value="1"/>
</dbReference>
<organism evidence="9">
    <name type="scientific">Thelazia callipaeda</name>
    <name type="common">Oriental eyeworm</name>
    <name type="synonym">Parasitic nematode</name>
    <dbReference type="NCBI Taxonomy" id="103827"/>
    <lineage>
        <taxon>Eukaryota</taxon>
        <taxon>Metazoa</taxon>
        <taxon>Ecdysozoa</taxon>
        <taxon>Nematoda</taxon>
        <taxon>Chromadorea</taxon>
        <taxon>Rhabditida</taxon>
        <taxon>Spirurina</taxon>
        <taxon>Spiruromorpha</taxon>
        <taxon>Thelazioidea</taxon>
        <taxon>Thelaziidae</taxon>
        <taxon>Thelazia</taxon>
    </lineage>
</organism>
<dbReference type="InterPro" id="IPR047130">
    <property type="entry name" value="7TM_GPCR_Srsx_nematod"/>
</dbReference>
<protein>
    <submittedName>
        <fullName evidence="9">G_PROTEIN_RECEP_F1_2 domain-containing protein</fullName>
    </submittedName>
</protein>
<dbReference type="OrthoDB" id="5812383at2759"/>
<dbReference type="SMART" id="SM01381">
    <property type="entry name" value="7TM_GPCR_Srsx"/>
    <property type="match status" value="1"/>
</dbReference>
<keyword evidence="2 5" id="KW-0812">Transmembrane</keyword>
<evidence type="ECO:0000313" key="8">
    <source>
        <dbReference type="Proteomes" id="UP000276776"/>
    </source>
</evidence>
<dbReference type="Gene3D" id="1.20.1070.10">
    <property type="entry name" value="Rhodopsin 7-helix transmembrane proteins"/>
    <property type="match status" value="1"/>
</dbReference>
<dbReference type="Proteomes" id="UP000276776">
    <property type="component" value="Unassembled WGS sequence"/>
</dbReference>
<feature type="transmembrane region" description="Helical" evidence="5">
    <location>
        <begin position="107"/>
        <end position="129"/>
    </location>
</feature>